<feature type="compositionally biased region" description="Basic and acidic residues" evidence="10">
    <location>
        <begin position="156"/>
        <end position="171"/>
    </location>
</feature>
<dbReference type="PANTHER" id="PTHR44329:SF298">
    <property type="entry name" value="MIXED LINEAGE KINASE DOMAIN-LIKE PROTEIN"/>
    <property type="match status" value="1"/>
</dbReference>
<dbReference type="GO" id="GO:0004674">
    <property type="term" value="F:protein serine/threonine kinase activity"/>
    <property type="evidence" value="ECO:0007669"/>
    <property type="project" value="UniProtKB-KW"/>
</dbReference>
<keyword evidence="4 9" id="KW-0547">Nucleotide-binding</keyword>
<dbReference type="InterPro" id="IPR000719">
    <property type="entry name" value="Prot_kinase_dom"/>
</dbReference>
<evidence type="ECO:0000256" key="6">
    <source>
        <dbReference type="ARBA" id="ARBA00022840"/>
    </source>
</evidence>
<dbReference type="FunFam" id="3.30.200.20:FF:000060">
    <property type="entry name" value="Serine/threonine-protein kinase isoform 1"/>
    <property type="match status" value="1"/>
</dbReference>
<accession>A0AA89C6Y6</accession>
<dbReference type="PROSITE" id="PS00108">
    <property type="entry name" value="PROTEIN_KINASE_ST"/>
    <property type="match status" value="1"/>
</dbReference>
<dbReference type="GO" id="GO:0005524">
    <property type="term" value="F:ATP binding"/>
    <property type="evidence" value="ECO:0007669"/>
    <property type="project" value="UniProtKB-UniRule"/>
</dbReference>
<dbReference type="Gene3D" id="1.10.510.10">
    <property type="entry name" value="Transferase(Phosphotransferase) domain 1"/>
    <property type="match status" value="1"/>
</dbReference>
<evidence type="ECO:0000313" key="12">
    <source>
        <dbReference type="EMBL" id="KAK3103334.1"/>
    </source>
</evidence>
<keyword evidence="13" id="KW-1185">Reference proteome</keyword>
<dbReference type="SUPFAM" id="SSF56112">
    <property type="entry name" value="Protein kinase-like (PK-like)"/>
    <property type="match status" value="1"/>
</dbReference>
<gene>
    <name evidence="12" type="ORF">FSP39_018557</name>
</gene>
<dbReference type="InterPro" id="IPR017441">
    <property type="entry name" value="Protein_kinase_ATP_BS"/>
</dbReference>
<evidence type="ECO:0000256" key="3">
    <source>
        <dbReference type="ARBA" id="ARBA00022679"/>
    </source>
</evidence>
<comment type="catalytic activity">
    <reaction evidence="7">
        <text>L-threonyl-[protein] + ATP = O-phospho-L-threonyl-[protein] + ADP + H(+)</text>
        <dbReference type="Rhea" id="RHEA:46608"/>
        <dbReference type="Rhea" id="RHEA-COMP:11060"/>
        <dbReference type="Rhea" id="RHEA-COMP:11605"/>
        <dbReference type="ChEBI" id="CHEBI:15378"/>
        <dbReference type="ChEBI" id="CHEBI:30013"/>
        <dbReference type="ChEBI" id="CHEBI:30616"/>
        <dbReference type="ChEBI" id="CHEBI:61977"/>
        <dbReference type="ChEBI" id="CHEBI:456216"/>
        <dbReference type="EC" id="2.7.11.1"/>
    </reaction>
</comment>
<evidence type="ECO:0000256" key="4">
    <source>
        <dbReference type="ARBA" id="ARBA00022741"/>
    </source>
</evidence>
<name>A0AA89C6Y6_PINIB</name>
<keyword evidence="5" id="KW-0418">Kinase</keyword>
<keyword evidence="3" id="KW-0808">Transferase</keyword>
<dbReference type="PANTHER" id="PTHR44329">
    <property type="entry name" value="SERINE/THREONINE-PROTEIN KINASE TNNI3K-RELATED"/>
    <property type="match status" value="1"/>
</dbReference>
<organism evidence="12 13">
    <name type="scientific">Pinctada imbricata</name>
    <name type="common">Atlantic pearl-oyster</name>
    <name type="synonym">Pinctada martensii</name>
    <dbReference type="NCBI Taxonomy" id="66713"/>
    <lineage>
        <taxon>Eukaryota</taxon>
        <taxon>Metazoa</taxon>
        <taxon>Spiralia</taxon>
        <taxon>Lophotrochozoa</taxon>
        <taxon>Mollusca</taxon>
        <taxon>Bivalvia</taxon>
        <taxon>Autobranchia</taxon>
        <taxon>Pteriomorphia</taxon>
        <taxon>Pterioida</taxon>
        <taxon>Pterioidea</taxon>
        <taxon>Pteriidae</taxon>
        <taxon>Pinctada</taxon>
    </lineage>
</organism>
<evidence type="ECO:0000256" key="8">
    <source>
        <dbReference type="ARBA" id="ARBA00048679"/>
    </source>
</evidence>
<proteinExistence type="predicted"/>
<dbReference type="Pfam" id="PF00069">
    <property type="entry name" value="Pkinase"/>
    <property type="match status" value="1"/>
</dbReference>
<evidence type="ECO:0000256" key="9">
    <source>
        <dbReference type="PROSITE-ProRule" id="PRU10141"/>
    </source>
</evidence>
<dbReference type="PROSITE" id="PS50011">
    <property type="entry name" value="PROTEIN_KINASE_DOM"/>
    <property type="match status" value="1"/>
</dbReference>
<evidence type="ECO:0000256" key="7">
    <source>
        <dbReference type="ARBA" id="ARBA00047899"/>
    </source>
</evidence>
<dbReference type="InterPro" id="IPR051681">
    <property type="entry name" value="Ser/Thr_Kinases-Pseudokinases"/>
</dbReference>
<dbReference type="Proteomes" id="UP001186944">
    <property type="component" value="Unassembled WGS sequence"/>
</dbReference>
<evidence type="ECO:0000256" key="5">
    <source>
        <dbReference type="ARBA" id="ARBA00022777"/>
    </source>
</evidence>
<feature type="region of interest" description="Disordered" evidence="10">
    <location>
        <begin position="156"/>
        <end position="178"/>
    </location>
</feature>
<feature type="domain" description="Protein kinase" evidence="11">
    <location>
        <begin position="357"/>
        <end position="631"/>
    </location>
</feature>
<dbReference type="PROSITE" id="PS00107">
    <property type="entry name" value="PROTEIN_KINASE_ATP"/>
    <property type="match status" value="1"/>
</dbReference>
<keyword evidence="6 9" id="KW-0067">ATP-binding</keyword>
<comment type="catalytic activity">
    <reaction evidence="8">
        <text>L-seryl-[protein] + ATP = O-phospho-L-seryl-[protein] + ADP + H(+)</text>
        <dbReference type="Rhea" id="RHEA:17989"/>
        <dbReference type="Rhea" id="RHEA-COMP:9863"/>
        <dbReference type="Rhea" id="RHEA-COMP:11604"/>
        <dbReference type="ChEBI" id="CHEBI:15378"/>
        <dbReference type="ChEBI" id="CHEBI:29999"/>
        <dbReference type="ChEBI" id="CHEBI:30616"/>
        <dbReference type="ChEBI" id="CHEBI:83421"/>
        <dbReference type="ChEBI" id="CHEBI:456216"/>
        <dbReference type="EC" id="2.7.11.1"/>
    </reaction>
</comment>
<keyword evidence="2" id="KW-0723">Serine/threonine-protein kinase</keyword>
<dbReference type="Gene3D" id="3.30.200.20">
    <property type="entry name" value="Phosphorylase Kinase, domain 1"/>
    <property type="match status" value="1"/>
</dbReference>
<sequence length="632" mass="71261">MPRNYVDNAQNRRLGRVGMPVGSCVVSNSSSGSGAKTYVDNAYNRSVGRVGMPHGSMVVSRESSNSYSSVSGDKTYVDNAYNRSIGRVGMPHGSMEVSRDSSAGMDLRENKTYVVNPYNRSVGRVGMPHGSMVISRKSSARADLRKEERAHTGLNKDEGSMFKSNDVRPKTYADNPMNRQLGRTDLEHGAMPVSKSSPCSVTPTSVKVYKDNSLNRRIGRVGQPLGTMVVSRNDYSQSSLRREVYVDNALNRFLGRVGLPRGSVPFSKTDVKTEMVTKIRHYLKENKASNDDVDLKARFPEIEDVILVNAYEDVVNIHNRYIHVTEWKKVNRTSEEPRSSEKILSEFHGTKIDFEELELGKRIGQGGFGVVYFAEWLDSVVAVKTLRVQRVSKKRLTEFSDEVAILCRLSHPRVVKFIGACVKPPNLCIVMEFMQTSLFDAIHVDEDLDFTEDERLDIIRQTAAGIVYLHSNDIAHCDMKSQNVLLNYLTGETLDVKITDFGLSMMKVEADTASSASQDYVRRVGTPRYSAPEVLLGDLLSLEQMKKADMYSFSLVVFEVVCVEEPFYKMNYAQLQKQVGERGLLPKIPEEIHVDFSLHRVLMDCWSRDPQERPTAEEFYNYSIDNNKIYMS</sequence>
<reference evidence="12" key="1">
    <citation type="submission" date="2019-08" db="EMBL/GenBank/DDBJ databases">
        <title>The improved chromosome-level genome for the pearl oyster Pinctada fucata martensii using PacBio sequencing and Hi-C.</title>
        <authorList>
            <person name="Zheng Z."/>
        </authorList>
    </citation>
    <scope>NUCLEOTIDE SEQUENCE</scope>
    <source>
        <strain evidence="12">ZZ-2019</strain>
        <tissue evidence="12">Adductor muscle</tissue>
    </source>
</reference>
<dbReference type="InterPro" id="IPR008271">
    <property type="entry name" value="Ser/Thr_kinase_AS"/>
</dbReference>
<comment type="caution">
    <text evidence="12">The sequence shown here is derived from an EMBL/GenBank/DDBJ whole genome shotgun (WGS) entry which is preliminary data.</text>
</comment>
<evidence type="ECO:0000256" key="1">
    <source>
        <dbReference type="ARBA" id="ARBA00012513"/>
    </source>
</evidence>
<evidence type="ECO:0000259" key="11">
    <source>
        <dbReference type="PROSITE" id="PS50011"/>
    </source>
</evidence>
<feature type="binding site" evidence="9">
    <location>
        <position position="384"/>
    </location>
    <ligand>
        <name>ATP</name>
        <dbReference type="ChEBI" id="CHEBI:30616"/>
    </ligand>
</feature>
<protein>
    <recommendedName>
        <fullName evidence="1">non-specific serine/threonine protein kinase</fullName>
        <ecNumber evidence="1">2.7.11.1</ecNumber>
    </recommendedName>
</protein>
<dbReference type="SMART" id="SM00220">
    <property type="entry name" value="S_TKc"/>
    <property type="match status" value="1"/>
</dbReference>
<dbReference type="InterPro" id="IPR011009">
    <property type="entry name" value="Kinase-like_dom_sf"/>
</dbReference>
<evidence type="ECO:0000313" key="13">
    <source>
        <dbReference type="Proteomes" id="UP001186944"/>
    </source>
</evidence>
<dbReference type="EC" id="2.7.11.1" evidence="1"/>
<evidence type="ECO:0000256" key="10">
    <source>
        <dbReference type="SAM" id="MobiDB-lite"/>
    </source>
</evidence>
<dbReference type="EMBL" id="VSWD01000005">
    <property type="protein sequence ID" value="KAK3103334.1"/>
    <property type="molecule type" value="Genomic_DNA"/>
</dbReference>
<dbReference type="AlphaFoldDB" id="A0AA89C6Y6"/>
<evidence type="ECO:0000256" key="2">
    <source>
        <dbReference type="ARBA" id="ARBA00022527"/>
    </source>
</evidence>